<evidence type="ECO:0000256" key="2">
    <source>
        <dbReference type="ARBA" id="ARBA00006432"/>
    </source>
</evidence>
<evidence type="ECO:0000256" key="5">
    <source>
        <dbReference type="ARBA" id="ARBA00022840"/>
    </source>
</evidence>
<dbReference type="InterPro" id="IPR025110">
    <property type="entry name" value="AMP-bd_C"/>
</dbReference>
<organism evidence="9 10">
    <name type="scientific">Lactuca virosa</name>
    <dbReference type="NCBI Taxonomy" id="75947"/>
    <lineage>
        <taxon>Eukaryota</taxon>
        <taxon>Viridiplantae</taxon>
        <taxon>Streptophyta</taxon>
        <taxon>Embryophyta</taxon>
        <taxon>Tracheophyta</taxon>
        <taxon>Spermatophyta</taxon>
        <taxon>Magnoliopsida</taxon>
        <taxon>eudicotyledons</taxon>
        <taxon>Gunneridae</taxon>
        <taxon>Pentapetalae</taxon>
        <taxon>asterids</taxon>
        <taxon>campanulids</taxon>
        <taxon>Asterales</taxon>
        <taxon>Asteraceae</taxon>
        <taxon>Cichorioideae</taxon>
        <taxon>Cichorieae</taxon>
        <taxon>Lactucinae</taxon>
        <taxon>Lactuca</taxon>
    </lineage>
</organism>
<dbReference type="GO" id="GO:0050563">
    <property type="term" value="F:trans-feruloyl-CoA synthase activity"/>
    <property type="evidence" value="ECO:0007669"/>
    <property type="project" value="UniProtKB-ARBA"/>
</dbReference>
<sequence>MLFIASSDFHGPEPLLQPPSGAVKSIKPRWSGISRDARQRGFEPEAGLQFLTPRRKNLTFSEFKTAVAKLSYALNNHLGITKNDVVLIFAPNSIQYPICSYSIIALGAIVTTVNPQLTIEELSTQIQDSNPKLIITVQELYQKLENFDLPVVFLGSKSSRNGCFSYQDLISRSGSVSELPNVSIRGDDTAALLYSSGTIGVRKGVILSHKNFIAASQMVTSDQRLMGEQDYVHLCFLPMFHIYAFSVILYSQLQEGNTIISMGKFSFHGVLKNIDTYRVTHLWAVPPVILSFTKQNVVKRFHISSLKVIISGGAPLGKGLLMECTKRFPHVFVLQGYGMTETTAAISMGSPIMGHGVLSGSTGRLLPGIEAQIVSLDTNNYESLPPNHIGEIWVRGASMMQGYLNNPQATRLKIDEHGFVHTGDLGYFDDKGQLFVVDRVKDLIKSNGFQVAPSELEARLLSHSEILEAAVIPYPDNERGEVPIAFVVRFPNCFLTEQDVNRFIANQVAPYFQLRRVIFLDSIRKSASGKILKRVLVEEVRSRVYDFMCNEFDRRLCV</sequence>
<dbReference type="InterPro" id="IPR042099">
    <property type="entry name" value="ANL_N_sf"/>
</dbReference>
<comment type="caution">
    <text evidence="9">The sequence shown here is derived from an EMBL/GenBank/DDBJ whole genome shotgun (WGS) entry which is preliminary data.</text>
</comment>
<dbReference type="Pfam" id="PF00501">
    <property type="entry name" value="AMP-binding"/>
    <property type="match status" value="1"/>
</dbReference>
<dbReference type="GO" id="GO:0009698">
    <property type="term" value="P:phenylpropanoid metabolic process"/>
    <property type="evidence" value="ECO:0007669"/>
    <property type="project" value="UniProtKB-KW"/>
</dbReference>
<evidence type="ECO:0000259" key="8">
    <source>
        <dbReference type="Pfam" id="PF13193"/>
    </source>
</evidence>
<comment type="pathway">
    <text evidence="1">Phytoalexin biosynthesis; 3,4',5-trihydroxystilbene biosynthesis; 3,4',5-trihydroxystilbene from trans-4-coumarate: step 1/2.</text>
</comment>
<evidence type="ECO:0000256" key="4">
    <source>
        <dbReference type="ARBA" id="ARBA00022741"/>
    </source>
</evidence>
<gene>
    <name evidence="9" type="ORF">LVIROSA_LOCUS37852</name>
</gene>
<feature type="domain" description="AMP-dependent synthetase/ligase" evidence="7">
    <location>
        <begin position="54"/>
        <end position="404"/>
    </location>
</feature>
<dbReference type="FunFam" id="3.30.300.30:FF:000007">
    <property type="entry name" value="4-coumarate--CoA ligase 2"/>
    <property type="match status" value="1"/>
</dbReference>
<dbReference type="AlphaFoldDB" id="A0AAU9PRC3"/>
<dbReference type="SUPFAM" id="SSF56801">
    <property type="entry name" value="Acetyl-CoA synthetase-like"/>
    <property type="match status" value="1"/>
</dbReference>
<dbReference type="Gene3D" id="3.40.50.12780">
    <property type="entry name" value="N-terminal domain of ligase-like"/>
    <property type="match status" value="1"/>
</dbReference>
<keyword evidence="5" id="KW-0067">ATP-binding</keyword>
<accession>A0AAU9PRC3</accession>
<dbReference type="Gene3D" id="3.30.300.30">
    <property type="match status" value="1"/>
</dbReference>
<dbReference type="GO" id="GO:0106286">
    <property type="term" value="F:(E)-caffeate-CoA ligase activity"/>
    <property type="evidence" value="ECO:0007669"/>
    <property type="project" value="UniProtKB-ARBA"/>
</dbReference>
<evidence type="ECO:0000256" key="1">
    <source>
        <dbReference type="ARBA" id="ARBA00004930"/>
    </source>
</evidence>
<name>A0AAU9PRC3_9ASTR</name>
<keyword evidence="10" id="KW-1185">Reference proteome</keyword>
<keyword evidence="3" id="KW-0436">Ligase</keyword>
<dbReference type="PANTHER" id="PTHR24096">
    <property type="entry name" value="LONG-CHAIN-FATTY-ACID--COA LIGASE"/>
    <property type="match status" value="1"/>
</dbReference>
<evidence type="ECO:0000259" key="7">
    <source>
        <dbReference type="Pfam" id="PF00501"/>
    </source>
</evidence>
<dbReference type="EMBL" id="CAKMRJ010005745">
    <property type="protein sequence ID" value="CAH1452562.1"/>
    <property type="molecule type" value="Genomic_DNA"/>
</dbReference>
<reference evidence="9 10" key="1">
    <citation type="submission" date="2022-01" db="EMBL/GenBank/DDBJ databases">
        <authorList>
            <person name="Xiong W."/>
            <person name="Schranz E."/>
        </authorList>
    </citation>
    <scope>NUCLEOTIDE SEQUENCE [LARGE SCALE GENOMIC DNA]</scope>
</reference>
<evidence type="ECO:0000313" key="10">
    <source>
        <dbReference type="Proteomes" id="UP001157418"/>
    </source>
</evidence>
<feature type="domain" description="AMP-binding enzyme C-terminal" evidence="8">
    <location>
        <begin position="455"/>
        <end position="530"/>
    </location>
</feature>
<dbReference type="InterPro" id="IPR000873">
    <property type="entry name" value="AMP-dep_synth/lig_dom"/>
</dbReference>
<evidence type="ECO:0000256" key="6">
    <source>
        <dbReference type="ARBA" id="ARBA00023051"/>
    </source>
</evidence>
<protein>
    <recommendedName>
        <fullName evidence="11">4-coumarate--CoA ligase</fullName>
    </recommendedName>
</protein>
<dbReference type="FunFam" id="3.40.50.12780:FF:000003">
    <property type="entry name" value="Long-chain-fatty-acid--CoA ligase FadD"/>
    <property type="match status" value="1"/>
</dbReference>
<dbReference type="Proteomes" id="UP001157418">
    <property type="component" value="Unassembled WGS sequence"/>
</dbReference>
<dbReference type="GO" id="GO:0005524">
    <property type="term" value="F:ATP binding"/>
    <property type="evidence" value="ECO:0007669"/>
    <property type="project" value="UniProtKB-KW"/>
</dbReference>
<evidence type="ECO:0008006" key="11">
    <source>
        <dbReference type="Google" id="ProtNLM"/>
    </source>
</evidence>
<dbReference type="Pfam" id="PF13193">
    <property type="entry name" value="AMP-binding_C"/>
    <property type="match status" value="1"/>
</dbReference>
<dbReference type="PANTHER" id="PTHR24096:SF425">
    <property type="entry name" value="4-COUMARATE--COA LIGASE-LIKE 7"/>
    <property type="match status" value="1"/>
</dbReference>
<comment type="similarity">
    <text evidence="2">Belongs to the ATP-dependent AMP-binding enzyme family.</text>
</comment>
<evidence type="ECO:0000256" key="3">
    <source>
        <dbReference type="ARBA" id="ARBA00022598"/>
    </source>
</evidence>
<keyword evidence="6" id="KW-0587">Phenylpropanoid metabolism</keyword>
<keyword evidence="4" id="KW-0547">Nucleotide-binding</keyword>
<proteinExistence type="inferred from homology"/>
<dbReference type="InterPro" id="IPR045851">
    <property type="entry name" value="AMP-bd_C_sf"/>
</dbReference>
<evidence type="ECO:0000313" key="9">
    <source>
        <dbReference type="EMBL" id="CAH1452562.1"/>
    </source>
</evidence>
<dbReference type="CDD" id="cd05904">
    <property type="entry name" value="4CL"/>
    <property type="match status" value="1"/>
</dbReference>